<dbReference type="AlphaFoldDB" id="A0A940NS09"/>
<proteinExistence type="predicted"/>
<gene>
    <name evidence="1" type="ORF">J5Y03_01410</name>
</gene>
<sequence>MPDPNGNSLGYWHLHLPFSQEYIASIKTQNWIRRKVIQLLIDRVNVLIQLKTKDQSDFRIYSVIYLPNLFDSQLVLIPDNKFFEGFFDRNTVGQKWIPLDINRDIIEEWKLELPTGLMVKGYKEIIIDEDYSYQGEIWFIGELE</sequence>
<comment type="caution">
    <text evidence="1">The sequence shown here is derived from an EMBL/GenBank/DDBJ whole genome shotgun (WGS) entry which is preliminary data.</text>
</comment>
<evidence type="ECO:0000313" key="1">
    <source>
        <dbReference type="EMBL" id="MBP0723838.1"/>
    </source>
</evidence>
<protein>
    <submittedName>
        <fullName evidence="1">DUF3916 domain-containing protein</fullName>
    </submittedName>
</protein>
<evidence type="ECO:0000313" key="2">
    <source>
        <dbReference type="Proteomes" id="UP000682134"/>
    </source>
</evidence>
<keyword evidence="2" id="KW-1185">Reference proteome</keyword>
<dbReference type="RefSeq" id="WP_209401652.1">
    <property type="nucleotide sequence ID" value="NZ_JAGIYQ010000001.1"/>
</dbReference>
<dbReference type="Proteomes" id="UP000682134">
    <property type="component" value="Unassembled WGS sequence"/>
</dbReference>
<dbReference type="Pfam" id="PF13079">
    <property type="entry name" value="DUF3916"/>
    <property type="match status" value="1"/>
</dbReference>
<accession>A0A940NS09</accession>
<name>A0A940NS09_9BACI</name>
<organism evidence="1 2">
    <name type="scientific">Gottfriedia endophytica</name>
    <dbReference type="NCBI Taxonomy" id="2820819"/>
    <lineage>
        <taxon>Bacteria</taxon>
        <taxon>Bacillati</taxon>
        <taxon>Bacillota</taxon>
        <taxon>Bacilli</taxon>
        <taxon>Bacillales</taxon>
        <taxon>Bacillaceae</taxon>
        <taxon>Gottfriedia</taxon>
    </lineage>
</organism>
<dbReference type="InterPro" id="IPR025075">
    <property type="entry name" value="DUF3916"/>
</dbReference>
<reference evidence="1" key="1">
    <citation type="submission" date="2021-04" db="EMBL/GenBank/DDBJ databases">
        <title>Genome seq and assembly of Bacillus sp.</title>
        <authorList>
            <person name="Chhetri G."/>
        </authorList>
    </citation>
    <scope>NUCLEOTIDE SEQUENCE</scope>
    <source>
        <strain evidence="1">RG28</strain>
    </source>
</reference>
<dbReference type="EMBL" id="JAGIYQ010000001">
    <property type="protein sequence ID" value="MBP0723838.1"/>
    <property type="molecule type" value="Genomic_DNA"/>
</dbReference>